<gene>
    <name evidence="1" type="ORF">SAMN05421797_10355</name>
</gene>
<dbReference type="Proteomes" id="UP000186953">
    <property type="component" value="Unassembled WGS sequence"/>
</dbReference>
<accession>A0A1N6VAS0</accession>
<keyword evidence="2" id="KW-1185">Reference proteome</keyword>
<name>A0A1N6VAS0_9FLAO</name>
<dbReference type="AlphaFoldDB" id="A0A1N6VAS0"/>
<organism evidence="1 2">
    <name type="scientific">Maribacter ulvicola</name>
    <dbReference type="NCBI Taxonomy" id="228959"/>
    <lineage>
        <taxon>Bacteria</taxon>
        <taxon>Pseudomonadati</taxon>
        <taxon>Bacteroidota</taxon>
        <taxon>Flavobacteriia</taxon>
        <taxon>Flavobacteriales</taxon>
        <taxon>Flavobacteriaceae</taxon>
        <taxon>Maribacter</taxon>
    </lineage>
</organism>
<evidence type="ECO:0000313" key="2">
    <source>
        <dbReference type="Proteomes" id="UP000186953"/>
    </source>
</evidence>
<dbReference type="EMBL" id="FTMA01000003">
    <property type="protein sequence ID" value="SIQ74819.1"/>
    <property type="molecule type" value="Genomic_DNA"/>
</dbReference>
<sequence length="40" mass="4991">MPFLDKGYFLVQKKGKAYLCKLRYLYAYTRRSKSERKYYN</sequence>
<evidence type="ECO:0000313" key="1">
    <source>
        <dbReference type="EMBL" id="SIQ74819.1"/>
    </source>
</evidence>
<protein>
    <submittedName>
        <fullName evidence="1">Uncharacterized protein</fullName>
    </submittedName>
</protein>
<dbReference type="STRING" id="228959.SAMN05421797_10355"/>
<proteinExistence type="predicted"/>
<reference evidence="2" key="1">
    <citation type="submission" date="2017-01" db="EMBL/GenBank/DDBJ databases">
        <authorList>
            <person name="Varghese N."/>
            <person name="Submissions S."/>
        </authorList>
    </citation>
    <scope>NUCLEOTIDE SEQUENCE [LARGE SCALE GENOMIC DNA]</scope>
    <source>
        <strain evidence="2">DSM 15366</strain>
    </source>
</reference>